<feature type="transmembrane region" description="Helical" evidence="2">
    <location>
        <begin position="216"/>
        <end position="238"/>
    </location>
</feature>
<feature type="transmembrane region" description="Helical" evidence="2">
    <location>
        <begin position="6"/>
        <end position="31"/>
    </location>
</feature>
<evidence type="ECO:0000256" key="2">
    <source>
        <dbReference type="SAM" id="Phobius"/>
    </source>
</evidence>
<keyword evidence="4" id="KW-1185">Reference proteome</keyword>
<feature type="transmembrane region" description="Helical" evidence="2">
    <location>
        <begin position="107"/>
        <end position="127"/>
    </location>
</feature>
<feature type="region of interest" description="Disordered" evidence="1">
    <location>
        <begin position="249"/>
        <end position="303"/>
    </location>
</feature>
<keyword evidence="2" id="KW-0812">Transmembrane</keyword>
<keyword evidence="2" id="KW-1133">Transmembrane helix</keyword>
<gene>
    <name evidence="3" type="ORF">K7432_007171</name>
</gene>
<reference evidence="3 4" key="1">
    <citation type="submission" date="2023-04" db="EMBL/GenBank/DDBJ databases">
        <title>Genome of Basidiobolus ranarum AG-B5.</title>
        <authorList>
            <person name="Stajich J.E."/>
            <person name="Carter-House D."/>
            <person name="Gryganskyi A."/>
        </authorList>
    </citation>
    <scope>NUCLEOTIDE SEQUENCE [LARGE SCALE GENOMIC DNA]</scope>
    <source>
        <strain evidence="3 4">AG-B5</strain>
    </source>
</reference>
<sequence>MAPSTFILLSHYVVGMCFGLTLVIIVNFALIRGWRTDGIVSHRILYLVAFLNCVYAQVKIVQMNGAQDSNCVIAENLSLFFYHGSNTLQFIYYMVRYREVYGGKWSLVFPVLVTIAYAIGIPVGILLNETSIAPDGSCAVIHHQVSSFLPLITSFITSAYMMIMFLTPFIQQSLKTRSDQNSRLISVARNLFVTNSIAITYNMFFNISLITPLGQYAPMLSMIDLTINLLMVCLPYFLTRLSASQRPSMQWSTGHHSTEPPREHSSHRSNHDDREPGHATSFYQGGFRTPSGQKGSNESKEGEIPLVLVDTRFQISDY</sequence>
<evidence type="ECO:0000256" key="1">
    <source>
        <dbReference type="SAM" id="MobiDB-lite"/>
    </source>
</evidence>
<keyword evidence="2" id="KW-0472">Membrane</keyword>
<evidence type="ECO:0000313" key="4">
    <source>
        <dbReference type="Proteomes" id="UP001479436"/>
    </source>
</evidence>
<dbReference type="Proteomes" id="UP001479436">
    <property type="component" value="Unassembled WGS sequence"/>
</dbReference>
<evidence type="ECO:0000313" key="3">
    <source>
        <dbReference type="EMBL" id="KAK9712416.1"/>
    </source>
</evidence>
<feature type="compositionally biased region" description="Basic and acidic residues" evidence="1">
    <location>
        <begin position="256"/>
        <end position="277"/>
    </location>
</feature>
<feature type="transmembrane region" description="Helical" evidence="2">
    <location>
        <begin position="147"/>
        <end position="170"/>
    </location>
</feature>
<protein>
    <submittedName>
        <fullName evidence="3">Uncharacterized protein</fullName>
    </submittedName>
</protein>
<feature type="transmembrane region" description="Helical" evidence="2">
    <location>
        <begin position="43"/>
        <end position="61"/>
    </location>
</feature>
<proteinExistence type="predicted"/>
<feature type="transmembrane region" description="Helical" evidence="2">
    <location>
        <begin position="191"/>
        <end position="210"/>
    </location>
</feature>
<accession>A0ABR2W0R7</accession>
<organism evidence="3 4">
    <name type="scientific">Basidiobolus ranarum</name>
    <dbReference type="NCBI Taxonomy" id="34480"/>
    <lineage>
        <taxon>Eukaryota</taxon>
        <taxon>Fungi</taxon>
        <taxon>Fungi incertae sedis</taxon>
        <taxon>Zoopagomycota</taxon>
        <taxon>Entomophthoromycotina</taxon>
        <taxon>Basidiobolomycetes</taxon>
        <taxon>Basidiobolales</taxon>
        <taxon>Basidiobolaceae</taxon>
        <taxon>Basidiobolus</taxon>
    </lineage>
</organism>
<name>A0ABR2W0R7_9FUNG</name>
<dbReference type="EMBL" id="JASJQH010007219">
    <property type="protein sequence ID" value="KAK9712416.1"/>
    <property type="molecule type" value="Genomic_DNA"/>
</dbReference>
<comment type="caution">
    <text evidence="3">The sequence shown here is derived from an EMBL/GenBank/DDBJ whole genome shotgun (WGS) entry which is preliminary data.</text>
</comment>